<dbReference type="KEGG" id="fnf:BSQ88_04640"/>
<accession>A0A162JAQ1</accession>
<dbReference type="AlphaFoldDB" id="A0A162JAQ1"/>
<feature type="domain" description="BD-FAE-like" evidence="2">
    <location>
        <begin position="120"/>
        <end position="242"/>
    </location>
</feature>
<feature type="signal peptide" evidence="1">
    <location>
        <begin position="1"/>
        <end position="24"/>
    </location>
</feature>
<organism evidence="3 4">
    <name type="scientific">Fusobacterium necrophorum subsp. funduliforme</name>
    <dbReference type="NCBI Taxonomy" id="143387"/>
    <lineage>
        <taxon>Bacteria</taxon>
        <taxon>Fusobacteriati</taxon>
        <taxon>Fusobacteriota</taxon>
        <taxon>Fusobacteriia</taxon>
        <taxon>Fusobacteriales</taxon>
        <taxon>Fusobacteriaceae</taxon>
        <taxon>Fusobacterium</taxon>
    </lineage>
</organism>
<evidence type="ECO:0000313" key="3">
    <source>
        <dbReference type="EMBL" id="KYL05448.1"/>
    </source>
</evidence>
<evidence type="ECO:0000313" key="4">
    <source>
        <dbReference type="Proteomes" id="UP000075816"/>
    </source>
</evidence>
<name>A0A162JAQ1_9FUSO</name>
<dbReference type="GO" id="GO:0016787">
    <property type="term" value="F:hydrolase activity"/>
    <property type="evidence" value="ECO:0007669"/>
    <property type="project" value="UniProtKB-KW"/>
</dbReference>
<dbReference type="InterPro" id="IPR049492">
    <property type="entry name" value="BD-FAE-like_dom"/>
</dbReference>
<dbReference type="InterPro" id="IPR029058">
    <property type="entry name" value="AB_hydrolase_fold"/>
</dbReference>
<sequence>MKCVKNYLLSALILFSLGAGSLLAEEESRTLVFDDSKYTKSFQKIDGKKIEFRSFENIVYVKNPVSVEYQHMNIYIPEAYFEGKQIGSYNEKTAPIFLPNMVGGYMPGKAGVPKIDANGKANAILRALSKGYVVAAPAARGRTLKNSEEEYIGKAPAAIVDLKAAVRYLHYNDERMPGDANKIISNGTSAGGALSALLGASGNSKDYEKYLKELGAANANDDIFAVSSYCPITNLEHADVAYEWMYADIEPETKENISTFQKWFHKKSVGLTEEEKKVARELRAKFAGYFNSLELRDKEGKLLYLNYEGRGNFENYLKALILDSAQKAIENGKNLSSYSWIKIQDNKVQELDFQLFLHSEKRRKSPPAFDSFDLKSAENELFGNKKQNAQHFTEYSLKHSKQNGGMAKEEVIKEMNPMSYLEDEEVNIPKYWRIRHGTSDRDTSLAIPVILATKLQNLGYEVDFFLPWKQGHDGDYDLEELFQWMDEIVKKDRR</sequence>
<gene>
    <name evidence="3" type="ORF">A2J07_01560</name>
</gene>
<dbReference type="Pfam" id="PF20434">
    <property type="entry name" value="BD-FAE"/>
    <property type="match status" value="1"/>
</dbReference>
<dbReference type="Gene3D" id="3.40.50.1820">
    <property type="entry name" value="alpha/beta hydrolase"/>
    <property type="match status" value="1"/>
</dbReference>
<dbReference type="NCBIfam" id="NF041556">
    <property type="entry name" value="tannase_B"/>
    <property type="match status" value="1"/>
</dbReference>
<dbReference type="Proteomes" id="UP000075816">
    <property type="component" value="Unassembled WGS sequence"/>
</dbReference>
<reference evidence="3 4" key="1">
    <citation type="submission" date="2016-03" db="EMBL/GenBank/DDBJ databases">
        <title>Comparative genomics of human isolates of Fusobacterium necrophorum.</title>
        <authorList>
            <person name="Jensen A."/>
            <person name="Bank S."/>
            <person name="Andersen P.S."/>
            <person name="Kristensen L.H."/>
            <person name="Prag J."/>
        </authorList>
    </citation>
    <scope>NUCLEOTIDE SEQUENCE [LARGE SCALE GENOMIC DNA]</scope>
    <source>
        <strain evidence="3 4">LS_1264</strain>
    </source>
</reference>
<keyword evidence="1" id="KW-0732">Signal</keyword>
<dbReference type="RefSeq" id="WP_062624744.1">
    <property type="nucleotide sequence ID" value="NZ_CAXOUM010000026.1"/>
</dbReference>
<dbReference type="SUPFAM" id="SSF53474">
    <property type="entry name" value="alpha/beta-Hydrolases"/>
    <property type="match status" value="1"/>
</dbReference>
<evidence type="ECO:0000256" key="1">
    <source>
        <dbReference type="SAM" id="SignalP"/>
    </source>
</evidence>
<protein>
    <submittedName>
        <fullName evidence="3">Alpha/beta hydrolase</fullName>
    </submittedName>
</protein>
<comment type="caution">
    <text evidence="3">The sequence shown here is derived from an EMBL/GenBank/DDBJ whole genome shotgun (WGS) entry which is preliminary data.</text>
</comment>
<evidence type="ECO:0000259" key="2">
    <source>
        <dbReference type="Pfam" id="PF20434"/>
    </source>
</evidence>
<dbReference type="InterPro" id="IPR048124">
    <property type="entry name" value="Tannase_B"/>
</dbReference>
<feature type="chain" id="PRO_5030022292" evidence="1">
    <location>
        <begin position="25"/>
        <end position="494"/>
    </location>
</feature>
<dbReference type="EMBL" id="LVEA01000001">
    <property type="protein sequence ID" value="KYL05448.1"/>
    <property type="molecule type" value="Genomic_DNA"/>
</dbReference>
<keyword evidence="3" id="KW-0378">Hydrolase</keyword>
<dbReference type="eggNOG" id="COG0657">
    <property type="taxonomic scope" value="Bacteria"/>
</dbReference>
<proteinExistence type="predicted"/>